<dbReference type="GeneID" id="20670387"/>
<dbReference type="InParanoid" id="W4K6S2"/>
<feature type="region of interest" description="Disordered" evidence="1">
    <location>
        <begin position="218"/>
        <end position="242"/>
    </location>
</feature>
<feature type="region of interest" description="Disordered" evidence="1">
    <location>
        <begin position="73"/>
        <end position="97"/>
    </location>
</feature>
<dbReference type="HOGENOM" id="CLU_990646_0_0_1"/>
<evidence type="ECO:0000313" key="3">
    <source>
        <dbReference type="Proteomes" id="UP000030671"/>
    </source>
</evidence>
<dbReference type="RefSeq" id="XP_009546169.1">
    <property type="nucleotide sequence ID" value="XM_009547874.1"/>
</dbReference>
<feature type="compositionally biased region" description="Basic and acidic residues" evidence="1">
    <location>
        <begin position="218"/>
        <end position="233"/>
    </location>
</feature>
<evidence type="ECO:0000313" key="2">
    <source>
        <dbReference type="EMBL" id="ETW81532.1"/>
    </source>
</evidence>
<dbReference type="EMBL" id="KI925458">
    <property type="protein sequence ID" value="ETW81532.1"/>
    <property type="molecule type" value="Genomic_DNA"/>
</dbReference>
<protein>
    <submittedName>
        <fullName evidence="2">Uncharacterized protein</fullName>
    </submittedName>
</protein>
<proteinExistence type="predicted"/>
<keyword evidence="3" id="KW-1185">Reference proteome</keyword>
<sequence length="281" mass="31512">METLVFSPADDYLPSANLLCPGMTWDDIPTADLATPDDLLSLAELSEDEGDAWFDEGGLPITRDTEYDLLSPDQHLFDDDDEAEHRVPSRLGSDEGIQEDGTAWSQQYQFRDNDASVVLHYELHHDSGNVCAPEINNTLFETAIDLDTELLDSDENIFSAVHVSSSSSRIQSPWSSISVQRPSSLSTIASHTPADAMLLDGVSDHRSSVSFFYRESPDDRDRAFATPAEHDRQQQQSLRSTQEYRVSPDMDGFYFCSQEHSCSAENETWGCEDDEDHLQDF</sequence>
<dbReference type="KEGG" id="hir:HETIRDRAFT_317094"/>
<evidence type="ECO:0000256" key="1">
    <source>
        <dbReference type="SAM" id="MobiDB-lite"/>
    </source>
</evidence>
<dbReference type="AlphaFoldDB" id="W4K6S2"/>
<dbReference type="Proteomes" id="UP000030671">
    <property type="component" value="Unassembled WGS sequence"/>
</dbReference>
<reference evidence="2 3" key="1">
    <citation type="journal article" date="2012" name="New Phytol.">
        <title>Insight into trade-off between wood decay and parasitism from the genome of a fungal forest pathogen.</title>
        <authorList>
            <person name="Olson A."/>
            <person name="Aerts A."/>
            <person name="Asiegbu F."/>
            <person name="Belbahri L."/>
            <person name="Bouzid O."/>
            <person name="Broberg A."/>
            <person name="Canback B."/>
            <person name="Coutinho P.M."/>
            <person name="Cullen D."/>
            <person name="Dalman K."/>
            <person name="Deflorio G."/>
            <person name="van Diepen L.T."/>
            <person name="Dunand C."/>
            <person name="Duplessis S."/>
            <person name="Durling M."/>
            <person name="Gonthier P."/>
            <person name="Grimwood J."/>
            <person name="Fossdal C.G."/>
            <person name="Hansson D."/>
            <person name="Henrissat B."/>
            <person name="Hietala A."/>
            <person name="Himmelstrand K."/>
            <person name="Hoffmeister D."/>
            <person name="Hogberg N."/>
            <person name="James T.Y."/>
            <person name="Karlsson M."/>
            <person name="Kohler A."/>
            <person name="Kues U."/>
            <person name="Lee Y.H."/>
            <person name="Lin Y.C."/>
            <person name="Lind M."/>
            <person name="Lindquist E."/>
            <person name="Lombard V."/>
            <person name="Lucas S."/>
            <person name="Lunden K."/>
            <person name="Morin E."/>
            <person name="Murat C."/>
            <person name="Park J."/>
            <person name="Raffaello T."/>
            <person name="Rouze P."/>
            <person name="Salamov A."/>
            <person name="Schmutz J."/>
            <person name="Solheim H."/>
            <person name="Stahlberg J."/>
            <person name="Velez H."/>
            <person name="de Vries R.P."/>
            <person name="Wiebenga A."/>
            <person name="Woodward S."/>
            <person name="Yakovlev I."/>
            <person name="Garbelotto M."/>
            <person name="Martin F."/>
            <person name="Grigoriev I.V."/>
            <person name="Stenlid J."/>
        </authorList>
    </citation>
    <scope>NUCLEOTIDE SEQUENCE [LARGE SCALE GENOMIC DNA]</scope>
    <source>
        <strain evidence="2 3">TC 32-1</strain>
    </source>
</reference>
<gene>
    <name evidence="2" type="ORF">HETIRDRAFT_317094</name>
</gene>
<name>W4K6S2_HETIT</name>
<accession>W4K6S2</accession>
<organism evidence="2 3">
    <name type="scientific">Heterobasidion irregulare (strain TC 32-1)</name>
    <dbReference type="NCBI Taxonomy" id="747525"/>
    <lineage>
        <taxon>Eukaryota</taxon>
        <taxon>Fungi</taxon>
        <taxon>Dikarya</taxon>
        <taxon>Basidiomycota</taxon>
        <taxon>Agaricomycotina</taxon>
        <taxon>Agaricomycetes</taxon>
        <taxon>Russulales</taxon>
        <taxon>Bondarzewiaceae</taxon>
        <taxon>Heterobasidion</taxon>
        <taxon>Heterobasidion annosum species complex</taxon>
    </lineage>
</organism>